<dbReference type="EMBL" id="QZWG01000019">
    <property type="protein sequence ID" value="RZB47004.1"/>
    <property type="molecule type" value="Genomic_DNA"/>
</dbReference>
<keyword evidence="2" id="KW-1185">Reference proteome</keyword>
<organism evidence="1 2">
    <name type="scientific">Glycine soja</name>
    <name type="common">Wild soybean</name>
    <dbReference type="NCBI Taxonomy" id="3848"/>
    <lineage>
        <taxon>Eukaryota</taxon>
        <taxon>Viridiplantae</taxon>
        <taxon>Streptophyta</taxon>
        <taxon>Embryophyta</taxon>
        <taxon>Tracheophyta</taxon>
        <taxon>Spermatophyta</taxon>
        <taxon>Magnoliopsida</taxon>
        <taxon>eudicotyledons</taxon>
        <taxon>Gunneridae</taxon>
        <taxon>Pentapetalae</taxon>
        <taxon>rosids</taxon>
        <taxon>fabids</taxon>
        <taxon>Fabales</taxon>
        <taxon>Fabaceae</taxon>
        <taxon>Papilionoideae</taxon>
        <taxon>50 kb inversion clade</taxon>
        <taxon>NPAAA clade</taxon>
        <taxon>indigoferoid/millettioid clade</taxon>
        <taxon>Phaseoleae</taxon>
        <taxon>Glycine</taxon>
        <taxon>Glycine subgen. Soja</taxon>
    </lineage>
</organism>
<name>A0A445FDX0_GLYSO</name>
<comment type="caution">
    <text evidence="1">The sequence shown here is derived from an EMBL/GenBank/DDBJ whole genome shotgun (WGS) entry which is preliminary data.</text>
</comment>
<evidence type="ECO:0000313" key="1">
    <source>
        <dbReference type="EMBL" id="RZB47004.1"/>
    </source>
</evidence>
<accession>A0A445FDX0</accession>
<gene>
    <name evidence="1" type="ORF">D0Y65_050872</name>
</gene>
<dbReference type="AlphaFoldDB" id="A0A445FDX0"/>
<sequence>MASGKENFATWSSNRNTRYSHAHFKDHKDFKKGKFFGTLIAGMYSMQFLKRRLSHAHILLWLDSSH</sequence>
<reference evidence="1 2" key="1">
    <citation type="submission" date="2018-09" db="EMBL/GenBank/DDBJ databases">
        <title>A high-quality reference genome of wild soybean provides a powerful tool to mine soybean genomes.</title>
        <authorList>
            <person name="Xie M."/>
            <person name="Chung C.Y.L."/>
            <person name="Li M.-W."/>
            <person name="Wong F.-L."/>
            <person name="Chan T.-F."/>
            <person name="Lam H.-M."/>
        </authorList>
    </citation>
    <scope>NUCLEOTIDE SEQUENCE [LARGE SCALE GENOMIC DNA]</scope>
    <source>
        <strain evidence="2">cv. W05</strain>
        <tissue evidence="1">Hypocotyl of etiolated seedlings</tissue>
    </source>
</reference>
<proteinExistence type="predicted"/>
<dbReference type="Proteomes" id="UP000289340">
    <property type="component" value="Chromosome 19"/>
</dbReference>
<evidence type="ECO:0000313" key="2">
    <source>
        <dbReference type="Proteomes" id="UP000289340"/>
    </source>
</evidence>
<protein>
    <submittedName>
        <fullName evidence="1">Uncharacterized protein</fullName>
    </submittedName>
</protein>